<gene>
    <name evidence="2" type="ORF">DMA12_17135</name>
</gene>
<protein>
    <submittedName>
        <fullName evidence="2">SDR family NAD(P)-dependent oxidoreductase</fullName>
    </submittedName>
</protein>
<dbReference type="EMBL" id="QHHU01000021">
    <property type="protein sequence ID" value="RSM44261.1"/>
    <property type="molecule type" value="Genomic_DNA"/>
</dbReference>
<reference evidence="2 3" key="1">
    <citation type="submission" date="2018-05" db="EMBL/GenBank/DDBJ databases">
        <title>Evolution of GPA BGCs.</title>
        <authorList>
            <person name="Waglechner N."/>
            <person name="Wright G.D."/>
        </authorList>
    </citation>
    <scope>NUCLEOTIDE SEQUENCE [LARGE SCALE GENOMIC DNA]</scope>
    <source>
        <strain evidence="2 3">DSM 5908</strain>
    </source>
</reference>
<sequence>MPGDRFAIARELLDQGATVLIIGRKQEGLDSAAASLGPRCVARLCHTADEKRATEVIEDLITSHGRVDYLVNNAAANPQWGPTIGVDAGMAAKLAEVDLWAPLLWTKLTHQVWMGANGGSVVNIASVGGLSPSPNTGYYNSVKVGLAFLTKQLSAELAPRVRVNAVAPGFIDTDMARHMPPEQRAALLRQIPMGRLGLPADIAAATSFLLSDHAGWITGHLLAVDGGMLNARAFDPAVGPV</sequence>
<proteinExistence type="inferred from homology"/>
<name>A0A428WME7_AMYBA</name>
<dbReference type="PANTHER" id="PTHR43943:SF2">
    <property type="entry name" value="DEHYDROGENASE_REDUCTASE 4"/>
    <property type="match status" value="1"/>
</dbReference>
<dbReference type="PANTHER" id="PTHR43943">
    <property type="entry name" value="DEHYDROGENASE/REDUCTASE (SDR FAMILY) MEMBER 4"/>
    <property type="match status" value="1"/>
</dbReference>
<organism evidence="2 3">
    <name type="scientific">Amycolatopsis balhimycina DSM 5908</name>
    <dbReference type="NCBI Taxonomy" id="1081091"/>
    <lineage>
        <taxon>Bacteria</taxon>
        <taxon>Bacillati</taxon>
        <taxon>Actinomycetota</taxon>
        <taxon>Actinomycetes</taxon>
        <taxon>Pseudonocardiales</taxon>
        <taxon>Pseudonocardiaceae</taxon>
        <taxon>Amycolatopsis</taxon>
    </lineage>
</organism>
<dbReference type="Gene3D" id="3.40.50.720">
    <property type="entry name" value="NAD(P)-binding Rossmann-like Domain"/>
    <property type="match status" value="1"/>
</dbReference>
<evidence type="ECO:0000313" key="2">
    <source>
        <dbReference type="EMBL" id="RSM44261.1"/>
    </source>
</evidence>
<accession>A0A428WME7</accession>
<comment type="caution">
    <text evidence="2">The sequence shown here is derived from an EMBL/GenBank/DDBJ whole genome shotgun (WGS) entry which is preliminary data.</text>
</comment>
<dbReference type="NCBIfam" id="NF005559">
    <property type="entry name" value="PRK07231.1"/>
    <property type="match status" value="1"/>
</dbReference>
<dbReference type="PRINTS" id="PR00080">
    <property type="entry name" value="SDRFAMILY"/>
</dbReference>
<dbReference type="OrthoDB" id="9809287at2"/>
<dbReference type="AlphaFoldDB" id="A0A428WME7"/>
<dbReference type="Proteomes" id="UP000286716">
    <property type="component" value="Unassembled WGS sequence"/>
</dbReference>
<dbReference type="CDD" id="cd05233">
    <property type="entry name" value="SDR_c"/>
    <property type="match status" value="1"/>
</dbReference>
<dbReference type="PRINTS" id="PR00081">
    <property type="entry name" value="GDHRDH"/>
</dbReference>
<dbReference type="RefSeq" id="WP_084641436.1">
    <property type="nucleotide sequence ID" value="NZ_QHHU01000021.1"/>
</dbReference>
<dbReference type="Pfam" id="PF13561">
    <property type="entry name" value="adh_short_C2"/>
    <property type="match status" value="1"/>
</dbReference>
<keyword evidence="3" id="KW-1185">Reference proteome</keyword>
<evidence type="ECO:0000256" key="1">
    <source>
        <dbReference type="ARBA" id="ARBA00006484"/>
    </source>
</evidence>
<dbReference type="InterPro" id="IPR002347">
    <property type="entry name" value="SDR_fam"/>
</dbReference>
<dbReference type="SUPFAM" id="SSF51735">
    <property type="entry name" value="NAD(P)-binding Rossmann-fold domains"/>
    <property type="match status" value="1"/>
</dbReference>
<comment type="similarity">
    <text evidence="1">Belongs to the short-chain dehydrogenases/reductases (SDR) family.</text>
</comment>
<dbReference type="InterPro" id="IPR036291">
    <property type="entry name" value="NAD(P)-bd_dom_sf"/>
</dbReference>
<evidence type="ECO:0000313" key="3">
    <source>
        <dbReference type="Proteomes" id="UP000286716"/>
    </source>
</evidence>